<protein>
    <submittedName>
        <fullName evidence="2">Uncharacterized protein</fullName>
    </submittedName>
</protein>
<proteinExistence type="predicted"/>
<dbReference type="AlphaFoldDB" id="A0A6F8XA78"/>
<dbReference type="Proteomes" id="UP000501053">
    <property type="component" value="Chromosome"/>
</dbReference>
<dbReference type="RefSeq" id="WP_172514848.1">
    <property type="nucleotide sequence ID" value="NZ_AP022869.1"/>
</dbReference>
<keyword evidence="3" id="KW-1185">Reference proteome</keyword>
<accession>A0A6F8XA78</accession>
<keyword evidence="1" id="KW-0732">Signal</keyword>
<evidence type="ECO:0000256" key="1">
    <source>
        <dbReference type="SAM" id="SignalP"/>
    </source>
</evidence>
<organism evidence="2 3">
    <name type="scientific">Vreelandella aquamarina</name>
    <dbReference type="NCBI Taxonomy" id="77097"/>
    <lineage>
        <taxon>Bacteria</taxon>
        <taxon>Pseudomonadati</taxon>
        <taxon>Pseudomonadota</taxon>
        <taxon>Gammaproteobacteria</taxon>
        <taxon>Oceanospirillales</taxon>
        <taxon>Halomonadaceae</taxon>
        <taxon>Vreelandella</taxon>
    </lineage>
</organism>
<evidence type="ECO:0000313" key="3">
    <source>
        <dbReference type="Proteomes" id="UP000501053"/>
    </source>
</evidence>
<evidence type="ECO:0000313" key="2">
    <source>
        <dbReference type="EMBL" id="BCB71291.1"/>
    </source>
</evidence>
<sequence>MRMRMRKRNAAILFTAIVAASSFGASSLLAQEENQQKPMEGNDMQCLLITDYEKKK</sequence>
<feature type="signal peptide" evidence="1">
    <location>
        <begin position="1"/>
        <end position="30"/>
    </location>
</feature>
<feature type="chain" id="PRO_5026157973" evidence="1">
    <location>
        <begin position="31"/>
        <end position="56"/>
    </location>
</feature>
<gene>
    <name evidence="2" type="ORF">HMEPL2_16420</name>
</gene>
<reference evidence="2 3" key="1">
    <citation type="submission" date="2020-03" db="EMBL/GenBank/DDBJ databases">
        <title>Complete Genome Sequence of Halomonas meridiana strain Eplume2, isolated from hydrothermal-plume in the north east Pacific Ocean.</title>
        <authorList>
            <person name="Kurihara Y."/>
            <person name="Kawai S."/>
            <person name="Sakai A."/>
            <person name="Galipon J."/>
            <person name="Arakawa K."/>
        </authorList>
    </citation>
    <scope>NUCLEOTIDE SEQUENCE [LARGE SCALE GENOMIC DNA]</scope>
    <source>
        <strain evidence="2 3">Eplume2</strain>
    </source>
</reference>
<dbReference type="EMBL" id="AP022869">
    <property type="protein sequence ID" value="BCB71291.1"/>
    <property type="molecule type" value="Genomic_DNA"/>
</dbReference>
<name>A0A6F8XA78_9GAMM</name>